<protein>
    <submittedName>
        <fullName evidence="3">Lasso peptide biosynthesis B2 protein</fullName>
    </submittedName>
</protein>
<accession>A0A6L7F0H7</accession>
<dbReference type="Pfam" id="PF13471">
    <property type="entry name" value="Transglut_core3"/>
    <property type="match status" value="1"/>
</dbReference>
<gene>
    <name evidence="3" type="ORF">GRQ65_10340</name>
</gene>
<evidence type="ECO:0000259" key="2">
    <source>
        <dbReference type="Pfam" id="PF13471"/>
    </source>
</evidence>
<dbReference type="EMBL" id="WUEK01000005">
    <property type="protein sequence ID" value="MXG89951.1"/>
    <property type="molecule type" value="Genomic_DNA"/>
</dbReference>
<evidence type="ECO:0000313" key="4">
    <source>
        <dbReference type="Proteomes" id="UP000473325"/>
    </source>
</evidence>
<dbReference type="InterPro" id="IPR053521">
    <property type="entry name" value="McjB-like"/>
</dbReference>
<feature type="compositionally biased region" description="Basic and acidic residues" evidence="1">
    <location>
        <begin position="1"/>
        <end position="13"/>
    </location>
</feature>
<organism evidence="3 4">
    <name type="scientific">Nocardioides flavescens</name>
    <dbReference type="NCBI Taxonomy" id="2691959"/>
    <lineage>
        <taxon>Bacteria</taxon>
        <taxon>Bacillati</taxon>
        <taxon>Actinomycetota</taxon>
        <taxon>Actinomycetes</taxon>
        <taxon>Propionibacteriales</taxon>
        <taxon>Nocardioidaceae</taxon>
        <taxon>Nocardioides</taxon>
    </lineage>
</organism>
<sequence length="100" mass="11190">MRRAERDLKRDGVHATVTPPPSLPAGARRGVEFVLRRTSPTCLERCLVLQTWLAAQHVPCEIVVGVARDADRVRAHAWLDVERHDAVALGYSELHRLPPP</sequence>
<evidence type="ECO:0000313" key="3">
    <source>
        <dbReference type="EMBL" id="MXG89951.1"/>
    </source>
</evidence>
<evidence type="ECO:0000256" key="1">
    <source>
        <dbReference type="SAM" id="MobiDB-lite"/>
    </source>
</evidence>
<dbReference type="AlphaFoldDB" id="A0A6L7F0H7"/>
<keyword evidence="4" id="KW-1185">Reference proteome</keyword>
<name>A0A6L7F0H7_9ACTN</name>
<dbReference type="InterPro" id="IPR032708">
    <property type="entry name" value="McjB_C"/>
</dbReference>
<reference evidence="3 4" key="1">
    <citation type="submission" date="2019-12" db="EMBL/GenBank/DDBJ databases">
        <authorList>
            <person name="Kun Z."/>
        </authorList>
    </citation>
    <scope>NUCLEOTIDE SEQUENCE [LARGE SCALE GENOMIC DNA]</scope>
    <source>
        <strain evidence="3 4">YIM 123512</strain>
    </source>
</reference>
<proteinExistence type="predicted"/>
<dbReference type="NCBIfam" id="NF033537">
    <property type="entry name" value="lasso_biosyn_B2"/>
    <property type="match status" value="1"/>
</dbReference>
<dbReference type="Proteomes" id="UP000473325">
    <property type="component" value="Unassembled WGS sequence"/>
</dbReference>
<feature type="region of interest" description="Disordered" evidence="1">
    <location>
        <begin position="1"/>
        <end position="26"/>
    </location>
</feature>
<comment type="caution">
    <text evidence="3">The sequence shown here is derived from an EMBL/GenBank/DDBJ whole genome shotgun (WGS) entry which is preliminary data.</text>
</comment>
<feature type="domain" description="Microcin J25-processing protein McjB C-terminal" evidence="2">
    <location>
        <begin position="31"/>
        <end position="82"/>
    </location>
</feature>